<evidence type="ECO:0000256" key="3">
    <source>
        <dbReference type="ARBA" id="ARBA00004629"/>
    </source>
</evidence>
<keyword evidence="10" id="KW-0995">Kinetochore</keyword>
<keyword evidence="8" id="KW-0493">Microtubule</keyword>
<evidence type="ECO:0000313" key="16">
    <source>
        <dbReference type="EMBL" id="SCV73965.1"/>
    </source>
</evidence>
<evidence type="ECO:0000256" key="14">
    <source>
        <dbReference type="ARBA" id="ARBA00030453"/>
    </source>
</evidence>
<name>A0A238FLC1_9BASI</name>
<dbReference type="OrthoDB" id="5586015at2759"/>
<dbReference type="InterPro" id="IPR013962">
    <property type="entry name" value="DASH_Dam1"/>
</dbReference>
<feature type="region of interest" description="Disordered" evidence="15">
    <location>
        <begin position="188"/>
        <end position="221"/>
    </location>
</feature>
<keyword evidence="13" id="KW-0137">Centromere</keyword>
<dbReference type="PANTHER" id="PTHR28113:SF1">
    <property type="entry name" value="DASH COMPLEX SUBUNIT DAM1"/>
    <property type="match status" value="1"/>
</dbReference>
<keyword evidence="11" id="KW-0206">Cytoskeleton</keyword>
<dbReference type="Pfam" id="PF08653">
    <property type="entry name" value="DASH_Dam1"/>
    <property type="match status" value="1"/>
</dbReference>
<evidence type="ECO:0000256" key="9">
    <source>
        <dbReference type="ARBA" id="ARBA00022829"/>
    </source>
</evidence>
<reference evidence="17" key="1">
    <citation type="submission" date="2016-09" db="EMBL/GenBank/DDBJ databases">
        <authorList>
            <person name="Jeantristanb JTB J.-T."/>
            <person name="Ricardo R."/>
        </authorList>
    </citation>
    <scope>NUCLEOTIDE SEQUENCE [LARGE SCALE GENOMIC DNA]</scope>
</reference>
<accession>A0A238FLC1</accession>
<sequence length="345" mass="37823">MSTSPMPPSRSRASSLTRRATTPLRRLSASSLRALSLSHSRSRDPSTHEPPLQHLSQVFAELADSLSDLAGNLSELDKSNDHLDGFNHAFASYLYGLRITAYTADFNEVRRNDQRGVTSLFSDRSSPSLVQAPTRVNFDLAVMRRPASPPSHFDYPGHPHSPTQSPHRTHDQDDTFMANASQHSFVDQAAAKTSTQGGRGGSTSTRGNTRGGAKLGGRTMTKKQREEMNAFAGLLIQSLPLKYREQQPLRGETEKVIHALRQHADGLSMVEMQKTTGVATHRVNDALTALVRVKSVLKVQHQVSEPGEGLSLRSARRGTDEACNFHVGQGTTVFRLDPSKFPPPE</sequence>
<dbReference type="GO" id="GO:0044732">
    <property type="term" value="C:mitotic spindle pole body"/>
    <property type="evidence" value="ECO:0007669"/>
    <property type="project" value="TreeGrafter"/>
</dbReference>
<dbReference type="PANTHER" id="PTHR28113">
    <property type="entry name" value="DASH COMPLEX SUBUNIT DAM1"/>
    <property type="match status" value="1"/>
</dbReference>
<evidence type="ECO:0000256" key="13">
    <source>
        <dbReference type="ARBA" id="ARBA00023328"/>
    </source>
</evidence>
<dbReference type="Proteomes" id="UP000198372">
    <property type="component" value="Unassembled WGS sequence"/>
</dbReference>
<evidence type="ECO:0000256" key="7">
    <source>
        <dbReference type="ARBA" id="ARBA00022490"/>
    </source>
</evidence>
<evidence type="ECO:0000256" key="10">
    <source>
        <dbReference type="ARBA" id="ARBA00022838"/>
    </source>
</evidence>
<dbReference type="AlphaFoldDB" id="A0A238FLC1"/>
<gene>
    <name evidence="16" type="ORF">BQ2448_6395</name>
</gene>
<evidence type="ECO:0000256" key="5">
    <source>
        <dbReference type="ARBA" id="ARBA00020497"/>
    </source>
</evidence>
<keyword evidence="17" id="KW-1185">Reference proteome</keyword>
<protein>
    <recommendedName>
        <fullName evidence="5">DASH complex subunit DAM1</fullName>
    </recommendedName>
    <alternativeName>
        <fullName evidence="14">Outer kinetochore protein DAM1</fullName>
    </alternativeName>
</protein>
<evidence type="ECO:0000256" key="2">
    <source>
        <dbReference type="ARBA" id="ARBA00004186"/>
    </source>
</evidence>
<feature type="region of interest" description="Disordered" evidence="15">
    <location>
        <begin position="147"/>
        <end position="173"/>
    </location>
</feature>
<evidence type="ECO:0000256" key="15">
    <source>
        <dbReference type="SAM" id="MobiDB-lite"/>
    </source>
</evidence>
<dbReference type="GO" id="GO:1990758">
    <property type="term" value="P:mitotic sister chromatid biorientation"/>
    <property type="evidence" value="ECO:0007669"/>
    <property type="project" value="TreeGrafter"/>
</dbReference>
<keyword evidence="7" id="KW-0963">Cytoplasm</keyword>
<evidence type="ECO:0000313" key="17">
    <source>
        <dbReference type="Proteomes" id="UP000198372"/>
    </source>
</evidence>
<comment type="subcellular location">
    <subcellularLocation>
        <location evidence="3">Chromosome</location>
        <location evidence="3">Centromere</location>
        <location evidence="3">Kinetochore</location>
    </subcellularLocation>
    <subcellularLocation>
        <location evidence="2">Cytoplasm</location>
        <location evidence="2">Cytoskeleton</location>
        <location evidence="2">Spindle</location>
    </subcellularLocation>
    <subcellularLocation>
        <location evidence="1">Nucleus</location>
    </subcellularLocation>
</comment>
<feature type="compositionally biased region" description="Low complexity" evidence="15">
    <location>
        <begin position="9"/>
        <end position="39"/>
    </location>
</feature>
<evidence type="ECO:0000256" key="6">
    <source>
        <dbReference type="ARBA" id="ARBA00022454"/>
    </source>
</evidence>
<keyword evidence="9" id="KW-0159">Chromosome partition</keyword>
<evidence type="ECO:0000256" key="12">
    <source>
        <dbReference type="ARBA" id="ARBA00023242"/>
    </source>
</evidence>
<evidence type="ECO:0000256" key="8">
    <source>
        <dbReference type="ARBA" id="ARBA00022701"/>
    </source>
</evidence>
<evidence type="ECO:0000256" key="4">
    <source>
        <dbReference type="ARBA" id="ARBA00010073"/>
    </source>
</evidence>
<evidence type="ECO:0000256" key="11">
    <source>
        <dbReference type="ARBA" id="ARBA00023212"/>
    </source>
</evidence>
<comment type="similarity">
    <text evidence="4">Belongs to the DASH complex DAM1 family.</text>
</comment>
<dbReference type="GO" id="GO:1990537">
    <property type="term" value="C:mitotic spindle polar microtubule"/>
    <property type="evidence" value="ECO:0007669"/>
    <property type="project" value="TreeGrafter"/>
</dbReference>
<keyword evidence="12" id="KW-0539">Nucleus</keyword>
<dbReference type="STRING" id="269621.A0A238FLC1"/>
<keyword evidence="6" id="KW-0158">Chromosome</keyword>
<feature type="region of interest" description="Disordered" evidence="15">
    <location>
        <begin position="1"/>
        <end position="51"/>
    </location>
</feature>
<organism evidence="16 17">
    <name type="scientific">Microbotryum intermedium</name>
    <dbReference type="NCBI Taxonomy" id="269621"/>
    <lineage>
        <taxon>Eukaryota</taxon>
        <taxon>Fungi</taxon>
        <taxon>Dikarya</taxon>
        <taxon>Basidiomycota</taxon>
        <taxon>Pucciniomycotina</taxon>
        <taxon>Microbotryomycetes</taxon>
        <taxon>Microbotryales</taxon>
        <taxon>Microbotryaceae</taxon>
        <taxon>Microbotryum</taxon>
    </lineage>
</organism>
<proteinExistence type="inferred from homology"/>
<evidence type="ECO:0000256" key="1">
    <source>
        <dbReference type="ARBA" id="ARBA00004123"/>
    </source>
</evidence>
<dbReference type="EMBL" id="FMSP01000019">
    <property type="protein sequence ID" value="SCV73965.1"/>
    <property type="molecule type" value="Genomic_DNA"/>
</dbReference>
<dbReference type="GO" id="GO:0042729">
    <property type="term" value="C:DASH complex"/>
    <property type="evidence" value="ECO:0007669"/>
    <property type="project" value="InterPro"/>
</dbReference>